<evidence type="ECO:0000256" key="1">
    <source>
        <dbReference type="ARBA" id="ARBA00004141"/>
    </source>
</evidence>
<dbReference type="Gene3D" id="1.10.287.950">
    <property type="entry name" value="Methyl-accepting chemotaxis protein"/>
    <property type="match status" value="1"/>
</dbReference>
<dbReference type="NCBIfam" id="TIGR03057">
    <property type="entry name" value="xxxLxxG_by_4"/>
    <property type="match status" value="2"/>
</dbReference>
<feature type="transmembrane region" description="Helical" evidence="5">
    <location>
        <begin position="707"/>
        <end position="728"/>
    </location>
</feature>
<dbReference type="EMBL" id="QIBW01000009">
    <property type="protein sequence ID" value="ROT89515.1"/>
    <property type="molecule type" value="Genomic_DNA"/>
</dbReference>
<feature type="transmembrane region" description="Helical" evidence="5">
    <location>
        <begin position="674"/>
        <end position="695"/>
    </location>
</feature>
<feature type="transmembrane region" description="Helical" evidence="5">
    <location>
        <begin position="21"/>
        <end position="43"/>
    </location>
</feature>
<accession>A0A423UJM4</accession>
<dbReference type="NCBIfam" id="TIGR03062">
    <property type="entry name" value="pip_yhgE_Cterm"/>
    <property type="match status" value="1"/>
</dbReference>
<evidence type="ECO:0000256" key="3">
    <source>
        <dbReference type="ARBA" id="ARBA00022989"/>
    </source>
</evidence>
<evidence type="ECO:0000313" key="7">
    <source>
        <dbReference type="EMBL" id="ROT89515.1"/>
    </source>
</evidence>
<dbReference type="Proteomes" id="UP000285258">
    <property type="component" value="Unassembled WGS sequence"/>
</dbReference>
<name>A0A423UJM4_9ACTN</name>
<dbReference type="GO" id="GO:0140359">
    <property type="term" value="F:ABC-type transporter activity"/>
    <property type="evidence" value="ECO:0007669"/>
    <property type="project" value="InterPro"/>
</dbReference>
<dbReference type="Pfam" id="PF12698">
    <property type="entry name" value="ABC2_membrane_3"/>
    <property type="match status" value="1"/>
</dbReference>
<dbReference type="GO" id="GO:0016020">
    <property type="term" value="C:membrane"/>
    <property type="evidence" value="ECO:0007669"/>
    <property type="project" value="UniProtKB-SubCell"/>
</dbReference>
<dbReference type="AlphaFoldDB" id="A0A423UJM4"/>
<comment type="caution">
    <text evidence="7">The sequence shown here is derived from an EMBL/GenBank/DDBJ whole genome shotgun (WGS) entry which is preliminary data.</text>
</comment>
<dbReference type="InterPro" id="IPR013525">
    <property type="entry name" value="ABC2_TM"/>
</dbReference>
<feature type="transmembrane region" description="Helical" evidence="5">
    <location>
        <begin position="788"/>
        <end position="812"/>
    </location>
</feature>
<comment type="subcellular location">
    <subcellularLocation>
        <location evidence="1">Membrane</location>
        <topology evidence="1">Multi-pass membrane protein</topology>
    </subcellularLocation>
</comment>
<keyword evidence="4 5" id="KW-0472">Membrane</keyword>
<gene>
    <name evidence="7" type="ORF">DMP12_08740</name>
</gene>
<organism evidence="7 8">
    <name type="scientific">Gordonibacter urolithinfaciens</name>
    <dbReference type="NCBI Taxonomy" id="1335613"/>
    <lineage>
        <taxon>Bacteria</taxon>
        <taxon>Bacillati</taxon>
        <taxon>Actinomycetota</taxon>
        <taxon>Coriobacteriia</taxon>
        <taxon>Eggerthellales</taxon>
        <taxon>Eggerthellaceae</taxon>
        <taxon>Gordonibacter</taxon>
    </lineage>
</organism>
<evidence type="ECO:0000313" key="8">
    <source>
        <dbReference type="Proteomes" id="UP000285258"/>
    </source>
</evidence>
<sequence length="829" mass="83812">MAFEGVRFASLEWRNLAASKVMWVVIAAIAVIPLLYGGLYLAAFQDPYGRLSSLPVAVANEDAGAVIAAEQRNLGDEVVDELKRTDNGLGWHFVSADEARAGLADGTYFMACIIPSDFSASVASVDGDAPRRAQLKVEYNESENMLASQIGQTVWRQVRTRVSDMVAEQYWTTVLGRVADSGRQIGAAAAGARDLEGGLSAAQDGTRSIATNLGTLKNGAVELDAGLGTLAGGAVALDAGLGTLVGGTGALEAGAGSLASGASRVSDGASELRDEGGAPLAAGARELADETAGLPAQAARLDDGVQAVVGSVGELSAALGTDSEPQTLVGGSAALASGLEELADPQTGAPALAQGVEELSGALGTLQDGASAASAALAGVDTEAVLASDMTPEQKEALLTSLGTARAYLDGAEGRAGVVDGLAQAKGEVDGALLPGALKAADAASELSAGARTLHEGLVRTRDELASQASDLQALSAGAAALAQAAPSLVGGIDRLSAGAQDVSANLSVLAAGVADAASGAARLDAGAAEVASGARSAKDGAGELAQGAQSAQGGAGQLATGAGQLREGTDRLVTGLHEATEGEGELASKLAAGAEEAADQTRNIPAKAEAMSDPVELGNDYYTSVRNYGTGFAPYFMALGLWVGSLVSGFVFKPLNGRLLLAGANPVTAAFANYLPMAAFALVQAALLMAVIQFGLQLQIGNVPAFWGMGFLTALVFAALMQLLLAAFGFPGRFLAIILLMLQLTTSAGTFPIQTTPAFFQAVNPYLPMTYVVEALRQIMTGLDYGVVGFDCLVLAGFGAAAFALTSIVAWRKRTVRMQDLHPVLKLG</sequence>
<dbReference type="RefSeq" id="WP_096228027.1">
    <property type="nucleotide sequence ID" value="NZ_CP168029.1"/>
</dbReference>
<feature type="domain" description="ABC-2 type transporter transmembrane" evidence="6">
    <location>
        <begin position="597"/>
        <end position="808"/>
    </location>
</feature>
<evidence type="ECO:0000256" key="4">
    <source>
        <dbReference type="ARBA" id="ARBA00023136"/>
    </source>
</evidence>
<dbReference type="PANTHER" id="PTHR43077:SF5">
    <property type="entry name" value="PHAGE INFECTION PROTEIN"/>
    <property type="match status" value="1"/>
</dbReference>
<feature type="transmembrane region" description="Helical" evidence="5">
    <location>
        <begin position="633"/>
        <end position="653"/>
    </location>
</feature>
<dbReference type="InterPro" id="IPR023908">
    <property type="entry name" value="xxxLxxG_rpt"/>
</dbReference>
<dbReference type="PANTHER" id="PTHR43077">
    <property type="entry name" value="TRANSPORT PERMEASE YVFS-RELATED"/>
    <property type="match status" value="1"/>
</dbReference>
<dbReference type="InterPro" id="IPR017500">
    <property type="entry name" value="Phage_infect_YhgE_N"/>
</dbReference>
<dbReference type="Gene3D" id="3.40.1710.10">
    <property type="entry name" value="abc type-2 transporter like domain"/>
    <property type="match status" value="1"/>
</dbReference>
<dbReference type="NCBIfam" id="TIGR03061">
    <property type="entry name" value="pip_yhgE_Nterm"/>
    <property type="match status" value="1"/>
</dbReference>
<dbReference type="InterPro" id="IPR017501">
    <property type="entry name" value="Phage_infect_YhgE_C"/>
</dbReference>
<evidence type="ECO:0000256" key="5">
    <source>
        <dbReference type="SAM" id="Phobius"/>
    </source>
</evidence>
<evidence type="ECO:0000256" key="2">
    <source>
        <dbReference type="ARBA" id="ARBA00022692"/>
    </source>
</evidence>
<keyword evidence="2 5" id="KW-0812">Transmembrane</keyword>
<evidence type="ECO:0000259" key="6">
    <source>
        <dbReference type="Pfam" id="PF12698"/>
    </source>
</evidence>
<protein>
    <submittedName>
        <fullName evidence="7">YhgE/Pip domain-containing protein</fullName>
    </submittedName>
</protein>
<dbReference type="InterPro" id="IPR051328">
    <property type="entry name" value="T7SS_ABC-Transporter"/>
</dbReference>
<proteinExistence type="predicted"/>
<feature type="transmembrane region" description="Helical" evidence="5">
    <location>
        <begin position="735"/>
        <end position="754"/>
    </location>
</feature>
<keyword evidence="3 5" id="KW-1133">Transmembrane helix</keyword>
<reference evidence="8" key="1">
    <citation type="submission" date="2018-05" db="EMBL/GenBank/DDBJ databases">
        <title>Genome Sequencing of selected type strains of the family Eggerthellaceae.</title>
        <authorList>
            <person name="Danylec N."/>
            <person name="Stoll D.A."/>
            <person name="Doetsch A."/>
            <person name="Huch M."/>
        </authorList>
    </citation>
    <scope>NUCLEOTIDE SEQUENCE [LARGE SCALE GENOMIC DNA]</scope>
    <source>
        <strain evidence="8">DSM 27213</strain>
    </source>
</reference>